<dbReference type="Gene3D" id="2.60.40.740">
    <property type="match status" value="1"/>
</dbReference>
<reference evidence="3" key="1">
    <citation type="submission" date="2023-07" db="EMBL/GenBank/DDBJ databases">
        <title>Sorghum-associated microbial communities from plants grown in Nebraska, USA.</title>
        <authorList>
            <person name="Schachtman D."/>
        </authorList>
    </citation>
    <scope>NUCLEOTIDE SEQUENCE</scope>
    <source>
        <strain evidence="3">BE330</strain>
    </source>
</reference>
<accession>A0AAE4BLH5</accession>
<dbReference type="SUPFAM" id="SSF117074">
    <property type="entry name" value="Hypothetical protein PA1324"/>
    <property type="match status" value="1"/>
</dbReference>
<dbReference type="Pfam" id="PF01345">
    <property type="entry name" value="DUF11"/>
    <property type="match status" value="2"/>
</dbReference>
<dbReference type="Gene3D" id="2.60.40.10">
    <property type="entry name" value="Immunoglobulins"/>
    <property type="match status" value="1"/>
</dbReference>
<gene>
    <name evidence="3" type="ORF">J2Y00_002570</name>
</gene>
<dbReference type="InterPro" id="IPR013783">
    <property type="entry name" value="Ig-like_fold"/>
</dbReference>
<evidence type="ECO:0000313" key="3">
    <source>
        <dbReference type="EMBL" id="MDR6218973.1"/>
    </source>
</evidence>
<name>A0AAE4BLH5_9DEIO</name>
<evidence type="ECO:0000313" key="4">
    <source>
        <dbReference type="Proteomes" id="UP001185331"/>
    </source>
</evidence>
<feature type="chain" id="PRO_5042167919" evidence="1">
    <location>
        <begin position="20"/>
        <end position="617"/>
    </location>
</feature>
<feature type="domain" description="DUF11" evidence="2">
    <location>
        <begin position="293"/>
        <end position="397"/>
    </location>
</feature>
<dbReference type="PANTHER" id="PTHR34819">
    <property type="entry name" value="LARGE CYSTEINE-RICH PERIPLASMIC PROTEIN OMCB"/>
    <property type="match status" value="1"/>
</dbReference>
<protein>
    <submittedName>
        <fullName evidence="3">Repeat protein (TIGR01451 family)</fullName>
    </submittedName>
</protein>
<dbReference type="InterPro" id="IPR008966">
    <property type="entry name" value="Adhesion_dom_sf"/>
</dbReference>
<dbReference type="EMBL" id="JAVDQK010000005">
    <property type="protein sequence ID" value="MDR6218973.1"/>
    <property type="molecule type" value="Genomic_DNA"/>
</dbReference>
<keyword evidence="1" id="KW-0732">Signal</keyword>
<proteinExistence type="predicted"/>
<dbReference type="Proteomes" id="UP001185331">
    <property type="component" value="Unassembled WGS sequence"/>
</dbReference>
<dbReference type="InterPro" id="IPR047589">
    <property type="entry name" value="DUF11_rpt"/>
</dbReference>
<dbReference type="SUPFAM" id="SSF49401">
    <property type="entry name" value="Bacterial adhesins"/>
    <property type="match status" value="1"/>
</dbReference>
<feature type="domain" description="DUF11" evidence="2">
    <location>
        <begin position="174"/>
        <end position="275"/>
    </location>
</feature>
<dbReference type="InterPro" id="IPR026466">
    <property type="entry name" value="Fim_isopep_form_D2_dom"/>
</dbReference>
<feature type="signal peptide" evidence="1">
    <location>
        <begin position="1"/>
        <end position="19"/>
    </location>
</feature>
<evidence type="ECO:0000256" key="1">
    <source>
        <dbReference type="SAM" id="SignalP"/>
    </source>
</evidence>
<organism evidence="3 4">
    <name type="scientific">Deinococcus soli</name>
    <name type="common">ex Cha et al. 2016</name>
    <dbReference type="NCBI Taxonomy" id="1309411"/>
    <lineage>
        <taxon>Bacteria</taxon>
        <taxon>Thermotogati</taxon>
        <taxon>Deinococcota</taxon>
        <taxon>Deinococci</taxon>
        <taxon>Deinococcales</taxon>
        <taxon>Deinococcaceae</taxon>
        <taxon>Deinococcus</taxon>
    </lineage>
</organism>
<dbReference type="NCBIfam" id="TIGR01451">
    <property type="entry name" value="B_ant_repeat"/>
    <property type="match status" value="2"/>
</dbReference>
<dbReference type="InterPro" id="IPR001434">
    <property type="entry name" value="OmcB-like_DUF11"/>
</dbReference>
<evidence type="ECO:0000259" key="2">
    <source>
        <dbReference type="Pfam" id="PF01345"/>
    </source>
</evidence>
<dbReference type="InterPro" id="IPR051172">
    <property type="entry name" value="Chlamydia_OmcB"/>
</dbReference>
<dbReference type="RefSeq" id="WP_309853887.1">
    <property type="nucleotide sequence ID" value="NZ_JAVDQJ010000004.1"/>
</dbReference>
<dbReference type="PANTHER" id="PTHR34819:SF3">
    <property type="entry name" value="CELL SURFACE PROTEIN"/>
    <property type="match status" value="1"/>
</dbReference>
<comment type="caution">
    <text evidence="3">The sequence shown here is derived from an EMBL/GenBank/DDBJ whole genome shotgun (WGS) entry which is preliminary data.</text>
</comment>
<dbReference type="AlphaFoldDB" id="A0AAE4BLH5"/>
<dbReference type="NCBIfam" id="TIGR04226">
    <property type="entry name" value="RrgB_K2N_iso_D2"/>
    <property type="match status" value="1"/>
</dbReference>
<sequence>MGLRRAALLSALLSGAAFAVPAGTLISNTAHVAYHDGSSDQLLASAPVTTSVTAVCAPTLTSLSAPTLDPGTPGVWAARLHLDANAPAEITFTLSAGDLHATMLLDANDNGAPDPTDPTVPGTLTLRPGEDVTLLTLLTAPVSTSAGRVDLTASCGASQARAGINVRVRTAQVHLTKTADQTGTRQAGDLITYHLTVDNTGQSTLTDLTVTDPLDTELDVVSVSDGGLIQDRSVNWTLAPLPAGEQRTLTLVTRVRNDTPDDAQIDNTFQLAARQLPTQRSNTVSLRAFTAQLLIDKSVDRAAAMIGETVTFTVRVTNTSRTSTLHDVTLTDLLPQGLTIERGSVTLDGQLIPDPTGTPAQFTLGTFTAGQTRTVQYRTRIGPDATRSLRNTASATAYGAAGLVQSTVRSNTSAAQFTVTAPGTAGQGALTGRVFLDLDRSGTWTAGDQPAPGVRVLLAGGQSVLTDPDGRYHFAGVTPGTHALRLGPGTPGDPAPHPNDGGLRGTRLLPVWAAASADFALWLPQGSVAATQTLTAQFGPVTLIKRVTRRGADLLVTLTATGPAGSVLTLHDPLPAGAAAPARPLTLTLTMNEPQSYTVTLPGDTLPLTAPTLTETP</sequence>